<dbReference type="EMBL" id="OCMT01000002">
    <property type="protein sequence ID" value="SOD15291.1"/>
    <property type="molecule type" value="Genomic_DNA"/>
</dbReference>
<dbReference type="InterPro" id="IPR013324">
    <property type="entry name" value="RNA_pol_sigma_r3/r4-like"/>
</dbReference>
<dbReference type="InterPro" id="IPR014327">
    <property type="entry name" value="RNA_pol_sigma70_bacteroid"/>
</dbReference>
<dbReference type="InterPro" id="IPR013249">
    <property type="entry name" value="RNA_pol_sigma70_r4_t2"/>
</dbReference>
<organism evidence="7 8">
    <name type="scientific">Pedobacter xixiisoli</name>
    <dbReference type="NCBI Taxonomy" id="1476464"/>
    <lineage>
        <taxon>Bacteria</taxon>
        <taxon>Pseudomonadati</taxon>
        <taxon>Bacteroidota</taxon>
        <taxon>Sphingobacteriia</taxon>
        <taxon>Sphingobacteriales</taxon>
        <taxon>Sphingobacteriaceae</taxon>
        <taxon>Pedobacter</taxon>
    </lineage>
</organism>
<keyword evidence="4" id="KW-0804">Transcription</keyword>
<dbReference type="Gene3D" id="1.10.1740.10">
    <property type="match status" value="1"/>
</dbReference>
<dbReference type="AlphaFoldDB" id="A0A286A0A0"/>
<dbReference type="GO" id="GO:0006352">
    <property type="term" value="P:DNA-templated transcription initiation"/>
    <property type="evidence" value="ECO:0007669"/>
    <property type="project" value="InterPro"/>
</dbReference>
<reference evidence="8" key="1">
    <citation type="submission" date="2017-09" db="EMBL/GenBank/DDBJ databases">
        <authorList>
            <person name="Varghese N."/>
            <person name="Submissions S."/>
        </authorList>
    </citation>
    <scope>NUCLEOTIDE SEQUENCE [LARGE SCALE GENOMIC DNA]</scope>
    <source>
        <strain evidence="8">CGMCC 1.12803</strain>
    </source>
</reference>
<name>A0A286A0A0_9SPHI</name>
<evidence type="ECO:0000256" key="3">
    <source>
        <dbReference type="ARBA" id="ARBA00023082"/>
    </source>
</evidence>
<dbReference type="SUPFAM" id="SSF88659">
    <property type="entry name" value="Sigma3 and sigma4 domains of RNA polymerase sigma factors"/>
    <property type="match status" value="1"/>
</dbReference>
<dbReference type="InterPro" id="IPR036388">
    <property type="entry name" value="WH-like_DNA-bd_sf"/>
</dbReference>
<dbReference type="PANTHER" id="PTHR43133:SF46">
    <property type="entry name" value="RNA POLYMERASE SIGMA-70 FACTOR ECF SUBFAMILY"/>
    <property type="match status" value="1"/>
</dbReference>
<dbReference type="RefSeq" id="WP_097131917.1">
    <property type="nucleotide sequence ID" value="NZ_OCMT01000002.1"/>
</dbReference>
<feature type="domain" description="RNA polymerase sigma-70 region 2" evidence="5">
    <location>
        <begin position="30"/>
        <end position="96"/>
    </location>
</feature>
<protein>
    <submittedName>
        <fullName evidence="7">RNA polymerase sigma-70 factor, ECF subfamily</fullName>
    </submittedName>
</protein>
<comment type="similarity">
    <text evidence="1">Belongs to the sigma-70 factor family. ECF subfamily.</text>
</comment>
<dbReference type="InterPro" id="IPR007627">
    <property type="entry name" value="RNA_pol_sigma70_r2"/>
</dbReference>
<evidence type="ECO:0000256" key="2">
    <source>
        <dbReference type="ARBA" id="ARBA00023015"/>
    </source>
</evidence>
<keyword evidence="2" id="KW-0805">Transcription regulation</keyword>
<evidence type="ECO:0000313" key="8">
    <source>
        <dbReference type="Proteomes" id="UP000219281"/>
    </source>
</evidence>
<dbReference type="Proteomes" id="UP000219281">
    <property type="component" value="Unassembled WGS sequence"/>
</dbReference>
<dbReference type="InterPro" id="IPR013325">
    <property type="entry name" value="RNA_pol_sigma_r2"/>
</dbReference>
<dbReference type="InterPro" id="IPR014284">
    <property type="entry name" value="RNA_pol_sigma-70_dom"/>
</dbReference>
<evidence type="ECO:0000313" key="7">
    <source>
        <dbReference type="EMBL" id="SOD15291.1"/>
    </source>
</evidence>
<sequence length="200" mass="23232">MNDRELSSVSDELLLSRICNDDDRKAFSVLYDRYWAVLIQTCFKRLKCLETSEEIVQEIFVDLFVRRNELQLNSTLEAYLKTAVKYKIYNHYRSQQIHQSYLNSELSIQKIHSPAPDEVFQKKELNALIIAATAQMPEKCKEVFMLSRYQQLSHKDISSRLGISVSTVKKHITKATNILKANFKQHSPDLLAVLSSLYLL</sequence>
<dbReference type="NCBIfam" id="TIGR02937">
    <property type="entry name" value="sigma70-ECF"/>
    <property type="match status" value="1"/>
</dbReference>
<dbReference type="GO" id="GO:0003677">
    <property type="term" value="F:DNA binding"/>
    <property type="evidence" value="ECO:0007669"/>
    <property type="project" value="InterPro"/>
</dbReference>
<accession>A0A286A0A0</accession>
<dbReference type="CDD" id="cd06171">
    <property type="entry name" value="Sigma70_r4"/>
    <property type="match status" value="1"/>
</dbReference>
<gene>
    <name evidence="7" type="ORF">SAMN06297358_2278</name>
</gene>
<dbReference type="Pfam" id="PF08281">
    <property type="entry name" value="Sigma70_r4_2"/>
    <property type="match status" value="1"/>
</dbReference>
<dbReference type="GO" id="GO:0016987">
    <property type="term" value="F:sigma factor activity"/>
    <property type="evidence" value="ECO:0007669"/>
    <property type="project" value="UniProtKB-KW"/>
</dbReference>
<dbReference type="Gene3D" id="1.10.10.10">
    <property type="entry name" value="Winged helix-like DNA-binding domain superfamily/Winged helix DNA-binding domain"/>
    <property type="match status" value="1"/>
</dbReference>
<dbReference type="Pfam" id="PF04542">
    <property type="entry name" value="Sigma70_r2"/>
    <property type="match status" value="1"/>
</dbReference>
<dbReference type="NCBIfam" id="TIGR02985">
    <property type="entry name" value="Sig70_bacteroi1"/>
    <property type="match status" value="1"/>
</dbReference>
<dbReference type="PANTHER" id="PTHR43133">
    <property type="entry name" value="RNA POLYMERASE ECF-TYPE SIGMA FACTO"/>
    <property type="match status" value="1"/>
</dbReference>
<feature type="domain" description="RNA polymerase sigma factor 70 region 4 type 2" evidence="6">
    <location>
        <begin position="129"/>
        <end position="175"/>
    </location>
</feature>
<evidence type="ECO:0000256" key="1">
    <source>
        <dbReference type="ARBA" id="ARBA00010641"/>
    </source>
</evidence>
<dbReference type="OrthoDB" id="764619at2"/>
<proteinExistence type="inferred from homology"/>
<evidence type="ECO:0000259" key="6">
    <source>
        <dbReference type="Pfam" id="PF08281"/>
    </source>
</evidence>
<keyword evidence="3" id="KW-0731">Sigma factor</keyword>
<evidence type="ECO:0000259" key="5">
    <source>
        <dbReference type="Pfam" id="PF04542"/>
    </source>
</evidence>
<dbReference type="InterPro" id="IPR039425">
    <property type="entry name" value="RNA_pol_sigma-70-like"/>
</dbReference>
<keyword evidence="8" id="KW-1185">Reference proteome</keyword>
<evidence type="ECO:0000256" key="4">
    <source>
        <dbReference type="ARBA" id="ARBA00023163"/>
    </source>
</evidence>
<dbReference type="SUPFAM" id="SSF88946">
    <property type="entry name" value="Sigma2 domain of RNA polymerase sigma factors"/>
    <property type="match status" value="1"/>
</dbReference>